<reference evidence="1 2" key="1">
    <citation type="submission" date="2018-09" db="EMBL/GenBank/DDBJ databases">
        <title>Characterization of the phylogenetic diversity of five novel species belonging to the genus Bifidobacterium.</title>
        <authorList>
            <person name="Lugli G.A."/>
            <person name="Duranti S."/>
            <person name="Milani C."/>
        </authorList>
    </citation>
    <scope>NUCLEOTIDE SEQUENCE [LARGE SCALE GENOMIC DNA]</scope>
    <source>
        <strain evidence="1 2">2033B</strain>
    </source>
</reference>
<gene>
    <name evidence="1" type="ORF">D2E24_0402</name>
</gene>
<dbReference type="GO" id="GO:0050308">
    <property type="term" value="F:sugar-phosphatase activity"/>
    <property type="evidence" value="ECO:0007669"/>
    <property type="project" value="TreeGrafter"/>
</dbReference>
<accession>A0A430FWK4</accession>
<dbReference type="NCBIfam" id="TIGR01509">
    <property type="entry name" value="HAD-SF-IA-v3"/>
    <property type="match status" value="1"/>
</dbReference>
<dbReference type="Gene3D" id="3.40.50.1000">
    <property type="entry name" value="HAD superfamily/HAD-like"/>
    <property type="match status" value="1"/>
</dbReference>
<protein>
    <submittedName>
        <fullName evidence="1">Haloacid dehalogenase</fullName>
    </submittedName>
</protein>
<dbReference type="InterPro" id="IPR006439">
    <property type="entry name" value="HAD-SF_hydro_IA"/>
</dbReference>
<dbReference type="Proteomes" id="UP000287470">
    <property type="component" value="Unassembled WGS sequence"/>
</dbReference>
<evidence type="ECO:0000313" key="1">
    <source>
        <dbReference type="EMBL" id="RSX58523.1"/>
    </source>
</evidence>
<name>A0A430FWK4_9BIFI</name>
<keyword evidence="2" id="KW-1185">Reference proteome</keyword>
<dbReference type="CDD" id="cd07505">
    <property type="entry name" value="HAD_BPGM-like"/>
    <property type="match status" value="1"/>
</dbReference>
<dbReference type="Gene3D" id="1.10.150.240">
    <property type="entry name" value="Putative phosphatase, domain 2"/>
    <property type="match status" value="1"/>
</dbReference>
<dbReference type="AlphaFoldDB" id="A0A430FWK4"/>
<dbReference type="SUPFAM" id="SSF56784">
    <property type="entry name" value="HAD-like"/>
    <property type="match status" value="1"/>
</dbReference>
<dbReference type="EMBL" id="QXGK01000002">
    <property type="protein sequence ID" value="RSX58523.1"/>
    <property type="molecule type" value="Genomic_DNA"/>
</dbReference>
<dbReference type="Pfam" id="PF00702">
    <property type="entry name" value="Hydrolase"/>
    <property type="match status" value="1"/>
</dbReference>
<dbReference type="SFLD" id="SFLDG01129">
    <property type="entry name" value="C1.5:_HAD__Beta-PGM__Phosphata"/>
    <property type="match status" value="1"/>
</dbReference>
<proteinExistence type="predicted"/>
<dbReference type="InterPro" id="IPR023214">
    <property type="entry name" value="HAD_sf"/>
</dbReference>
<organism evidence="1 2">
    <name type="scientific">Bifidobacterium samirii</name>
    <dbReference type="NCBI Taxonomy" id="2306974"/>
    <lineage>
        <taxon>Bacteria</taxon>
        <taxon>Bacillati</taxon>
        <taxon>Actinomycetota</taxon>
        <taxon>Actinomycetes</taxon>
        <taxon>Bifidobacteriales</taxon>
        <taxon>Bifidobacteriaceae</taxon>
        <taxon>Bifidobacterium</taxon>
    </lineage>
</organism>
<comment type="caution">
    <text evidence="1">The sequence shown here is derived from an EMBL/GenBank/DDBJ whole genome shotgun (WGS) entry which is preliminary data.</text>
</comment>
<dbReference type="InterPro" id="IPR023198">
    <property type="entry name" value="PGP-like_dom2"/>
</dbReference>
<dbReference type="InterPro" id="IPR036412">
    <property type="entry name" value="HAD-like_sf"/>
</dbReference>
<dbReference type="PANTHER" id="PTHR43481:SF4">
    <property type="entry name" value="GLYCEROL-1-PHOSPHATE PHOSPHOHYDROLASE 1-RELATED"/>
    <property type="match status" value="1"/>
</dbReference>
<dbReference type="SFLD" id="SFLDS00003">
    <property type="entry name" value="Haloacid_Dehalogenase"/>
    <property type="match status" value="1"/>
</dbReference>
<evidence type="ECO:0000313" key="2">
    <source>
        <dbReference type="Proteomes" id="UP000287470"/>
    </source>
</evidence>
<sequence length="230" mass="24870">MMPMMPMKPAAVFWDLDGTLIDSDPYWLESERALVEEYGGSWTQETARALEGASLPSVAAMLRSCGVALDDDAIRRRLTDDVLRRERCRLPWVEGARETLVQLDAEGVASVLVTGSPRPIADMVSARAPVGAFGAVICGDDGLPSKPSPEPYLAAARAVGIDPRDGRSMGRCLVFEDSLPGLRSARAAGCFVVAVTGHARVPVEDRSLFDLSIRDYGDPALRSLLQGLWR</sequence>
<dbReference type="PANTHER" id="PTHR43481">
    <property type="entry name" value="FRUCTOSE-1-PHOSPHATE PHOSPHATASE"/>
    <property type="match status" value="1"/>
</dbReference>
<dbReference type="InterPro" id="IPR051806">
    <property type="entry name" value="HAD-like_SPP"/>
</dbReference>